<dbReference type="HAMAP" id="MF_00423">
    <property type="entry name" value="SelA"/>
    <property type="match status" value="1"/>
</dbReference>
<dbReference type="AlphaFoldDB" id="A0A840QSG3"/>
<evidence type="ECO:0000256" key="3">
    <source>
        <dbReference type="ARBA" id="ARBA00022679"/>
    </source>
</evidence>
<comment type="subcellular location">
    <subcellularLocation>
        <location evidence="8">Cytoplasm</location>
    </subcellularLocation>
</comment>
<feature type="modified residue" description="N6-(pyridoxal phosphate)lysine" evidence="8 9">
    <location>
        <position position="300"/>
    </location>
</feature>
<gene>
    <name evidence="8" type="primary">selA</name>
    <name evidence="10" type="ORF">HNQ41_002671</name>
</gene>
<dbReference type="Proteomes" id="UP000551878">
    <property type="component" value="Unassembled WGS sequence"/>
</dbReference>
<comment type="pathway">
    <text evidence="8">Aminoacyl-tRNA biosynthesis; selenocysteinyl-tRNA(Sec) biosynthesis; selenocysteinyl-tRNA(Sec) from L-seryl-tRNA(Sec) (bacterial route): step 1/1.</text>
</comment>
<evidence type="ECO:0000313" key="10">
    <source>
        <dbReference type="EMBL" id="MBB5174456.1"/>
    </source>
</evidence>
<evidence type="ECO:0000313" key="11">
    <source>
        <dbReference type="Proteomes" id="UP000551878"/>
    </source>
</evidence>
<evidence type="ECO:0000256" key="8">
    <source>
        <dbReference type="HAMAP-Rule" id="MF_00423"/>
    </source>
</evidence>
<comment type="similarity">
    <text evidence="7 8">Belongs to the SelA family.</text>
</comment>
<comment type="cofactor">
    <cofactor evidence="1 8 9">
        <name>pyridoxal 5'-phosphate</name>
        <dbReference type="ChEBI" id="CHEBI:597326"/>
    </cofactor>
</comment>
<dbReference type="PANTHER" id="PTHR32328">
    <property type="entry name" value="L-SERYL-TRNA(SEC) SELENIUM TRANSFERASE"/>
    <property type="match status" value="1"/>
</dbReference>
<dbReference type="InterPro" id="IPR015421">
    <property type="entry name" value="PyrdxlP-dep_Trfase_major"/>
</dbReference>
<reference evidence="10 11" key="1">
    <citation type="submission" date="2020-08" db="EMBL/GenBank/DDBJ databases">
        <title>Genomic Encyclopedia of Type Strains, Phase IV (KMG-IV): sequencing the most valuable type-strain genomes for metagenomic binning, comparative biology and taxonomic classification.</title>
        <authorList>
            <person name="Goeker M."/>
        </authorList>
    </citation>
    <scope>NUCLEOTIDE SEQUENCE [LARGE SCALE GENOMIC DNA]</scope>
    <source>
        <strain evidence="10 11">DSM 24696</strain>
    </source>
</reference>
<comment type="caution">
    <text evidence="10">The sequence shown here is derived from an EMBL/GenBank/DDBJ whole genome shotgun (WGS) entry which is preliminary data.</text>
</comment>
<evidence type="ECO:0000256" key="9">
    <source>
        <dbReference type="PIRSR" id="PIRSR618319-50"/>
    </source>
</evidence>
<keyword evidence="11" id="KW-1185">Reference proteome</keyword>
<dbReference type="RefSeq" id="WP_184664880.1">
    <property type="nucleotide sequence ID" value="NZ_JACHHB010000013.1"/>
</dbReference>
<evidence type="ECO:0000256" key="2">
    <source>
        <dbReference type="ARBA" id="ARBA00022490"/>
    </source>
</evidence>
<keyword evidence="5 8" id="KW-0648">Protein biosynthesis</keyword>
<dbReference type="GO" id="GO:0001514">
    <property type="term" value="P:selenocysteine incorporation"/>
    <property type="evidence" value="ECO:0007669"/>
    <property type="project" value="UniProtKB-UniRule"/>
</dbReference>
<keyword evidence="2 8" id="KW-0963">Cytoplasm</keyword>
<dbReference type="UniPathway" id="UPA00906">
    <property type="reaction ID" value="UER00896"/>
</dbReference>
<dbReference type="EC" id="2.9.1.1" evidence="8"/>
<organism evidence="10 11">
    <name type="scientific">Texcoconibacillus texcoconensis</name>
    <dbReference type="NCBI Taxonomy" id="1095777"/>
    <lineage>
        <taxon>Bacteria</taxon>
        <taxon>Bacillati</taxon>
        <taxon>Bacillota</taxon>
        <taxon>Bacilli</taxon>
        <taxon>Bacillales</taxon>
        <taxon>Bacillaceae</taxon>
        <taxon>Texcoconibacillus</taxon>
    </lineage>
</organism>
<dbReference type="GO" id="GO:0001717">
    <property type="term" value="P:conversion of seryl-tRNAsec to selenocys-tRNAsec"/>
    <property type="evidence" value="ECO:0007669"/>
    <property type="project" value="UniProtKB-UniRule"/>
</dbReference>
<dbReference type="Gene3D" id="3.40.640.10">
    <property type="entry name" value="Type I PLP-dependent aspartate aminotransferase-like (Major domain)"/>
    <property type="match status" value="1"/>
</dbReference>
<dbReference type="Pfam" id="PF03841">
    <property type="entry name" value="SelA"/>
    <property type="match status" value="1"/>
</dbReference>
<evidence type="ECO:0000256" key="5">
    <source>
        <dbReference type="ARBA" id="ARBA00022917"/>
    </source>
</evidence>
<dbReference type="InterPro" id="IPR015424">
    <property type="entry name" value="PyrdxlP-dep_Trfase"/>
</dbReference>
<keyword evidence="6 8" id="KW-0711">Selenium</keyword>
<comment type="catalytic activity">
    <reaction evidence="8">
        <text>L-seryl-tRNA(Sec) + selenophosphate + H(+) = L-selenocysteinyl-tRNA(Sec) + phosphate</text>
        <dbReference type="Rhea" id="RHEA:22728"/>
        <dbReference type="Rhea" id="RHEA-COMP:9742"/>
        <dbReference type="Rhea" id="RHEA-COMP:9743"/>
        <dbReference type="ChEBI" id="CHEBI:15378"/>
        <dbReference type="ChEBI" id="CHEBI:16144"/>
        <dbReference type="ChEBI" id="CHEBI:43474"/>
        <dbReference type="ChEBI" id="CHEBI:78533"/>
        <dbReference type="ChEBI" id="CHEBI:78573"/>
        <dbReference type="EC" id="2.9.1.1"/>
    </reaction>
</comment>
<dbReference type="NCBIfam" id="TIGR00474">
    <property type="entry name" value="selA"/>
    <property type="match status" value="1"/>
</dbReference>
<comment type="function">
    <text evidence="8">Converts seryl-tRNA(Sec) to selenocysteinyl-tRNA(Sec) required for selenoprotein biosynthesis.</text>
</comment>
<keyword evidence="3 8" id="KW-0808">Transferase</keyword>
<evidence type="ECO:0000256" key="7">
    <source>
        <dbReference type="ARBA" id="ARBA00044507"/>
    </source>
</evidence>
<dbReference type="EMBL" id="JACHHB010000013">
    <property type="protein sequence ID" value="MBB5174456.1"/>
    <property type="molecule type" value="Genomic_DNA"/>
</dbReference>
<dbReference type="PANTHER" id="PTHR32328:SF0">
    <property type="entry name" value="L-SERYL-TRNA(SEC) SELENIUM TRANSFERASE"/>
    <property type="match status" value="1"/>
</dbReference>
<accession>A0A840QSG3</accession>
<evidence type="ECO:0000256" key="4">
    <source>
        <dbReference type="ARBA" id="ARBA00022898"/>
    </source>
</evidence>
<dbReference type="InterPro" id="IPR004534">
    <property type="entry name" value="SelA_trans"/>
</dbReference>
<dbReference type="GO" id="GO:0005737">
    <property type="term" value="C:cytoplasm"/>
    <property type="evidence" value="ECO:0007669"/>
    <property type="project" value="UniProtKB-SubCell"/>
</dbReference>
<dbReference type="Gene3D" id="3.90.1150.180">
    <property type="match status" value="1"/>
</dbReference>
<name>A0A840QSG3_9BACI</name>
<proteinExistence type="inferred from homology"/>
<protein>
    <recommendedName>
        <fullName evidence="8">L-seryl-tRNA(Sec) selenium transferase</fullName>
        <ecNumber evidence="8">2.9.1.1</ecNumber>
    </recommendedName>
    <alternativeName>
        <fullName evidence="8">Selenocysteine synthase</fullName>
        <shortName evidence="8">Sec synthase</shortName>
    </alternativeName>
    <alternativeName>
        <fullName evidence="8">Selenocysteinyl-tRNA(Sec) synthase</fullName>
    </alternativeName>
</protein>
<evidence type="ECO:0000256" key="6">
    <source>
        <dbReference type="ARBA" id="ARBA00023266"/>
    </source>
</evidence>
<sequence length="470" mass="52281">MKHLLKFLPSVDELQRHHLVQRLFEEADLSLEKGTKFIQQTLNEIRQSLIDGQMDHPPETREAFRSFIVEALSTKIHEQGQFQLKRVINGTGVVIHTNLGRSRLSEGAIERVVETSRNYSNLEYDTDTGKRGSRHSIIEQKLTEVCGSEAAMVVNNNAAAVYLILRALAKNQEVIVSRGELVEIGGSFRVSSIMEESGANLVEVGTTNKTHVYDYERATTEDTAMFMKVHTSNFYMQGFTSDVSTSQLAELAKLQPSVLVYEDLGSGSLFPFKHHGIGSEPVVKEALNAGADIVSFSGDKLLGGPQAGIIAGDKYLIDKLKRHQLARVLRVDKMTLAALEATLSEYQENELNPATTIPTVRDTLASKVDIEEKAKLFRDGVVKKTNQIHIDLKETVSRVGGGTMPEVERPTVAAVLESEVYSAEACQEKLRKGEPSFVTRVHNEQVWIDFRTIEENEISECIDLVSQRLA</sequence>
<evidence type="ECO:0000256" key="1">
    <source>
        <dbReference type="ARBA" id="ARBA00001933"/>
    </source>
</evidence>
<keyword evidence="4 8" id="KW-0663">Pyridoxal phosphate</keyword>
<dbReference type="InterPro" id="IPR018319">
    <property type="entry name" value="SelA-like"/>
</dbReference>
<dbReference type="SUPFAM" id="SSF53383">
    <property type="entry name" value="PLP-dependent transferases"/>
    <property type="match status" value="1"/>
</dbReference>
<dbReference type="GO" id="GO:0004125">
    <property type="term" value="F:L-seryl-tRNA(Sec) selenium transferase activity"/>
    <property type="evidence" value="ECO:0007669"/>
    <property type="project" value="UniProtKB-UniRule"/>
</dbReference>